<dbReference type="EMBL" id="MNVB01000032">
    <property type="protein sequence ID" value="OIO17383.1"/>
    <property type="molecule type" value="Genomic_DNA"/>
</dbReference>
<evidence type="ECO:0000256" key="1">
    <source>
        <dbReference type="SAM" id="Coils"/>
    </source>
</evidence>
<organism evidence="3 4">
    <name type="scientific">Candidatus Kuenenbacteria bacterium CG1_02_38_13</name>
    <dbReference type="NCBI Taxonomy" id="1805235"/>
    <lineage>
        <taxon>Bacteria</taxon>
        <taxon>Candidatus Kueneniibacteriota</taxon>
    </lineage>
</organism>
<gene>
    <name evidence="3" type="ORF">AUJ29_01360</name>
</gene>
<evidence type="ECO:0000313" key="4">
    <source>
        <dbReference type="Proteomes" id="UP000182465"/>
    </source>
</evidence>
<protein>
    <recommendedName>
        <fullName evidence="5">PPM-type phosphatase domain-containing protein</fullName>
    </recommendedName>
</protein>
<keyword evidence="2" id="KW-1133">Transmembrane helix</keyword>
<proteinExistence type="predicted"/>
<reference evidence="3 4" key="1">
    <citation type="journal article" date="2016" name="Environ. Microbiol.">
        <title>Genomic resolution of a cold subsurface aquifer community provides metabolic insights for novel microbes adapted to high CO concentrations.</title>
        <authorList>
            <person name="Probst A.J."/>
            <person name="Castelle C.J."/>
            <person name="Singh A."/>
            <person name="Brown C.T."/>
            <person name="Anantharaman K."/>
            <person name="Sharon I."/>
            <person name="Hug L.A."/>
            <person name="Burstein D."/>
            <person name="Emerson J.B."/>
            <person name="Thomas B.C."/>
            <person name="Banfield J.F."/>
        </authorList>
    </citation>
    <scope>NUCLEOTIDE SEQUENCE [LARGE SCALE GENOMIC DNA]</scope>
    <source>
        <strain evidence="3">CG1_02_38_13</strain>
    </source>
</reference>
<comment type="caution">
    <text evidence="3">The sequence shown here is derived from an EMBL/GenBank/DDBJ whole genome shotgun (WGS) entry which is preliminary data.</text>
</comment>
<keyword evidence="1" id="KW-0175">Coiled coil</keyword>
<dbReference type="Proteomes" id="UP000182465">
    <property type="component" value="Unassembled WGS sequence"/>
</dbReference>
<dbReference type="AlphaFoldDB" id="A0A1J4U543"/>
<dbReference type="Gene3D" id="2.120.10.30">
    <property type="entry name" value="TolB, C-terminal domain"/>
    <property type="match status" value="1"/>
</dbReference>
<sequence>MIYKLRADKLTAQNLKNESKSTTYIASEDLSKDSNLGQLFIVAEINSKEKKVPTLLEQTVKEMSEYYYHSPTKNAESALETTCQYFNENICDITSKPQKWIKDKFHIIVVAIQDNRLVMSNLGEIKIWLFRNGKMHDLAGTQNDKNKIASKKLLSHLVSGRLENNDAIMLTTKTIFDYFTDDKIRQTITTLAPTQACAFFKNTVLDYKIPIDFNTIIVKFAEAKKIATNDDMRAMSIIAQNQQKNSLKFTKKKSTLNTMLSFGKQSYIKIISLFIGSIKNLKNKKTFSAISRKTADIQSANITNAKDAPEGLIKNKKFSLSQHRLKIAIILIVILFAASLFVVNQKKEKQTEIVNIQSKIEEINDKINTSEAALIYKDEAKAQKLILEAQTMLASLPQSTNEQIYQHQELAKTINEHINKIYNVTEIENPTAIVAFDAVSNSSSNILLAKNNLYYASGKTIYKINHKEKTSVRVADVAYFIDQIIPFETNSLLLFNHAQNKMILFNIDNNTSRLLNFNLPSEISSNAGLGVYAKKLYLLDTGQNQIYKYNYTDGGFSSPTEWLAEKIDLSGYSSLAIDGNIWLSAKNGNIAKFFKGKQEILKITGCNQAISDNTSVYTDDTLDYIYIIDMDNNQIILTDKQGKVANNLVIKNLEKIKSAFPAPDEKIIYLLTDKNIYEINL</sequence>
<feature type="transmembrane region" description="Helical" evidence="2">
    <location>
        <begin position="325"/>
        <end position="343"/>
    </location>
</feature>
<dbReference type="Gene3D" id="3.60.40.10">
    <property type="entry name" value="PPM-type phosphatase domain"/>
    <property type="match status" value="1"/>
</dbReference>
<accession>A0A1J4U543</accession>
<name>A0A1J4U543_9BACT</name>
<evidence type="ECO:0008006" key="5">
    <source>
        <dbReference type="Google" id="ProtNLM"/>
    </source>
</evidence>
<keyword evidence="2" id="KW-0812">Transmembrane</keyword>
<dbReference type="SUPFAM" id="SSF81606">
    <property type="entry name" value="PP2C-like"/>
    <property type="match status" value="1"/>
</dbReference>
<dbReference type="InterPro" id="IPR011042">
    <property type="entry name" value="6-blade_b-propeller_TolB-like"/>
</dbReference>
<dbReference type="InterPro" id="IPR036457">
    <property type="entry name" value="PPM-type-like_dom_sf"/>
</dbReference>
<evidence type="ECO:0000256" key="2">
    <source>
        <dbReference type="SAM" id="Phobius"/>
    </source>
</evidence>
<evidence type="ECO:0000313" key="3">
    <source>
        <dbReference type="EMBL" id="OIO17383.1"/>
    </source>
</evidence>
<dbReference type="SUPFAM" id="SSF101898">
    <property type="entry name" value="NHL repeat"/>
    <property type="match status" value="1"/>
</dbReference>
<feature type="coiled-coil region" evidence="1">
    <location>
        <begin position="346"/>
        <end position="373"/>
    </location>
</feature>
<keyword evidence="2" id="KW-0472">Membrane</keyword>